<reference evidence="3" key="1">
    <citation type="submission" date="2020-03" db="EMBL/GenBank/DDBJ databases">
        <title>The deep terrestrial virosphere.</title>
        <authorList>
            <person name="Holmfeldt K."/>
            <person name="Nilsson E."/>
            <person name="Simone D."/>
            <person name="Lopez-Fernandez M."/>
            <person name="Wu X."/>
            <person name="de Brujin I."/>
            <person name="Lundin D."/>
            <person name="Andersson A."/>
            <person name="Bertilsson S."/>
            <person name="Dopson M."/>
        </authorList>
    </citation>
    <scope>NUCLEOTIDE SEQUENCE</scope>
    <source>
        <strain evidence="3">TM448A01647</strain>
    </source>
</reference>
<sequence>MPKGPAVNIEAQVESEITAQEPKTAPSTPAEPTEPTPTPDDPEVELEGGKKVKMSDLKKGYMMQSDYTTKTQALAEQRKEVEELVNLANYLKANPKKLERIIAILDEKGEAITEKKEEIKDELEGLDPNDPYAKVLKKQSEMLSKALNQIEEMKQGQERTQQQTLVQQAQQVLTKTLEDTAKGFQFADDEDKSLWRQMVLSYLKDNPKQYADEADFTSTIQQVGKKYFDALTKVGEKKIAAYVQSKGGKVPTAPATPGSPIKKKPSMDNLDELILEELEKAEKENK</sequence>
<organism evidence="3">
    <name type="scientific">viral metagenome</name>
    <dbReference type="NCBI Taxonomy" id="1070528"/>
    <lineage>
        <taxon>unclassified sequences</taxon>
        <taxon>metagenomes</taxon>
        <taxon>organismal metagenomes</taxon>
    </lineage>
</organism>
<feature type="coiled-coil region" evidence="1">
    <location>
        <begin position="74"/>
        <end position="163"/>
    </location>
</feature>
<evidence type="ECO:0000256" key="1">
    <source>
        <dbReference type="SAM" id="Coils"/>
    </source>
</evidence>
<dbReference type="EMBL" id="MT144182">
    <property type="protein sequence ID" value="QJA50233.1"/>
    <property type="molecule type" value="Genomic_DNA"/>
</dbReference>
<protein>
    <submittedName>
        <fullName evidence="3">Uncharacterized protein</fullName>
    </submittedName>
</protein>
<name>A0A6H1ZQM6_9ZZZZ</name>
<feature type="region of interest" description="Disordered" evidence="2">
    <location>
        <begin position="245"/>
        <end position="269"/>
    </location>
</feature>
<gene>
    <name evidence="3" type="ORF">TM448A01647_0004</name>
</gene>
<accession>A0A6H1ZQM6</accession>
<keyword evidence="1" id="KW-0175">Coiled coil</keyword>
<feature type="compositionally biased region" description="Low complexity" evidence="2">
    <location>
        <begin position="21"/>
        <end position="31"/>
    </location>
</feature>
<evidence type="ECO:0000256" key="2">
    <source>
        <dbReference type="SAM" id="MobiDB-lite"/>
    </source>
</evidence>
<feature type="region of interest" description="Disordered" evidence="2">
    <location>
        <begin position="1"/>
        <end position="53"/>
    </location>
</feature>
<evidence type="ECO:0000313" key="3">
    <source>
        <dbReference type="EMBL" id="QJA50233.1"/>
    </source>
</evidence>
<dbReference type="AlphaFoldDB" id="A0A6H1ZQM6"/>
<proteinExistence type="predicted"/>